<keyword evidence="5" id="KW-1185">Reference proteome</keyword>
<dbReference type="Gene3D" id="3.40.50.1820">
    <property type="entry name" value="alpha/beta hydrolase"/>
    <property type="match status" value="1"/>
</dbReference>
<feature type="domain" description="Thioesterase TesA-like" evidence="3">
    <location>
        <begin position="26"/>
        <end position="245"/>
    </location>
</feature>
<comment type="caution">
    <text evidence="4">The sequence shown here is derived from an EMBL/GenBank/DDBJ whole genome shotgun (WGS) entry which is preliminary data.</text>
</comment>
<dbReference type="InterPro" id="IPR020802">
    <property type="entry name" value="TesA-like"/>
</dbReference>
<dbReference type="InterPro" id="IPR029058">
    <property type="entry name" value="AB_hydrolase_fold"/>
</dbReference>
<dbReference type="SMART" id="SM00824">
    <property type="entry name" value="PKS_TE"/>
    <property type="match status" value="1"/>
</dbReference>
<dbReference type="SUPFAM" id="SSF53474">
    <property type="entry name" value="alpha/beta-Hydrolases"/>
    <property type="match status" value="1"/>
</dbReference>
<dbReference type="PANTHER" id="PTHR11487:SF0">
    <property type="entry name" value="S-ACYL FATTY ACID SYNTHASE THIOESTERASE, MEDIUM CHAIN"/>
    <property type="match status" value="1"/>
</dbReference>
<evidence type="ECO:0000313" key="4">
    <source>
        <dbReference type="EMBL" id="GAA2777035.1"/>
    </source>
</evidence>
<evidence type="ECO:0000259" key="3">
    <source>
        <dbReference type="SMART" id="SM00824"/>
    </source>
</evidence>
<reference evidence="4 5" key="1">
    <citation type="journal article" date="2019" name="Int. J. Syst. Evol. Microbiol.">
        <title>The Global Catalogue of Microorganisms (GCM) 10K type strain sequencing project: providing services to taxonomists for standard genome sequencing and annotation.</title>
        <authorList>
            <consortium name="The Broad Institute Genomics Platform"/>
            <consortium name="The Broad Institute Genome Sequencing Center for Infectious Disease"/>
            <person name="Wu L."/>
            <person name="Ma J."/>
        </authorList>
    </citation>
    <scope>NUCLEOTIDE SEQUENCE [LARGE SCALE GENOMIC DNA]</scope>
    <source>
        <strain evidence="4 5">JCM 9383</strain>
    </source>
</reference>
<dbReference type="Proteomes" id="UP001500979">
    <property type="component" value="Unassembled WGS sequence"/>
</dbReference>
<dbReference type="InterPro" id="IPR001031">
    <property type="entry name" value="Thioesterase"/>
</dbReference>
<dbReference type="Pfam" id="PF00975">
    <property type="entry name" value="Thioesterase"/>
    <property type="match status" value="1"/>
</dbReference>
<dbReference type="EMBL" id="BAAAUX010000003">
    <property type="protein sequence ID" value="GAA2777035.1"/>
    <property type="molecule type" value="Genomic_DNA"/>
</dbReference>
<organism evidence="4 5">
    <name type="scientific">Saccharopolyspora taberi</name>
    <dbReference type="NCBI Taxonomy" id="60895"/>
    <lineage>
        <taxon>Bacteria</taxon>
        <taxon>Bacillati</taxon>
        <taxon>Actinomycetota</taxon>
        <taxon>Actinomycetes</taxon>
        <taxon>Pseudonocardiales</taxon>
        <taxon>Pseudonocardiaceae</taxon>
        <taxon>Saccharopolyspora</taxon>
    </lineage>
</organism>
<evidence type="ECO:0000256" key="2">
    <source>
        <dbReference type="ARBA" id="ARBA00022801"/>
    </source>
</evidence>
<proteinExistence type="inferred from homology"/>
<protein>
    <submittedName>
        <fullName evidence="4">Alpha/beta fold hydrolase</fullName>
    </submittedName>
</protein>
<dbReference type="InterPro" id="IPR012223">
    <property type="entry name" value="TEII"/>
</dbReference>
<dbReference type="PANTHER" id="PTHR11487">
    <property type="entry name" value="THIOESTERASE"/>
    <property type="match status" value="1"/>
</dbReference>
<evidence type="ECO:0000256" key="1">
    <source>
        <dbReference type="ARBA" id="ARBA00007169"/>
    </source>
</evidence>
<sequence length="249" mass="27472">MTRPPAAGSRWLVRRVRRPDAPIDLYCFPHAGGSAGEYVRWSDDLAEAQVWGVQLPGRASRMSEPSITRMDELVERVVDGIDFGERFALFGHSLGSLVAFEVARALQRDGKPLPQRLFVSSGPPPPVPRGTERIHDLPDDAFLTRVEQLWGALPEPIKSNADLLKIALGQFRADLAVFETYEHQPGPPLDSPITAFAGAQEALAADLDGWKAHTAADFESHVLPGHHFYLREQKAELLRHIAGALRHTA</sequence>
<name>A0ABN3V3P5_9PSEU</name>
<dbReference type="GO" id="GO:0016787">
    <property type="term" value="F:hydrolase activity"/>
    <property type="evidence" value="ECO:0007669"/>
    <property type="project" value="UniProtKB-KW"/>
</dbReference>
<accession>A0ABN3V3P5</accession>
<gene>
    <name evidence="4" type="ORF">GCM10010470_07420</name>
</gene>
<evidence type="ECO:0000313" key="5">
    <source>
        <dbReference type="Proteomes" id="UP001500979"/>
    </source>
</evidence>
<dbReference type="RefSeq" id="WP_344677918.1">
    <property type="nucleotide sequence ID" value="NZ_BAAAUX010000003.1"/>
</dbReference>
<comment type="similarity">
    <text evidence="1">Belongs to the thioesterase family.</text>
</comment>
<keyword evidence="2 4" id="KW-0378">Hydrolase</keyword>